<evidence type="ECO:0000313" key="2">
    <source>
        <dbReference type="EMBL" id="PKK70772.1"/>
    </source>
</evidence>
<dbReference type="EMBL" id="LLXL01000581">
    <property type="protein sequence ID" value="PKK70772.1"/>
    <property type="molecule type" value="Genomic_DNA"/>
</dbReference>
<protein>
    <submittedName>
        <fullName evidence="2">Uncharacterized protein</fullName>
    </submittedName>
</protein>
<accession>A0A2N1NA45</accession>
<proteinExistence type="predicted"/>
<organism evidence="2 3">
    <name type="scientific">Rhizophagus irregularis</name>
    <dbReference type="NCBI Taxonomy" id="588596"/>
    <lineage>
        <taxon>Eukaryota</taxon>
        <taxon>Fungi</taxon>
        <taxon>Fungi incertae sedis</taxon>
        <taxon>Mucoromycota</taxon>
        <taxon>Glomeromycotina</taxon>
        <taxon>Glomeromycetes</taxon>
        <taxon>Glomerales</taxon>
        <taxon>Glomeraceae</taxon>
        <taxon>Rhizophagus</taxon>
    </lineage>
</organism>
<reference evidence="2 3" key="1">
    <citation type="submission" date="2016-04" db="EMBL/GenBank/DDBJ databases">
        <title>Genome analyses suggest a sexual origin of heterokaryosis in a supposedly ancient asexual fungus.</title>
        <authorList>
            <person name="Ropars J."/>
            <person name="Sedzielewska K."/>
            <person name="Noel J."/>
            <person name="Charron P."/>
            <person name="Farinelli L."/>
            <person name="Marton T."/>
            <person name="Kruger M."/>
            <person name="Pelin A."/>
            <person name="Brachmann A."/>
            <person name="Corradi N."/>
        </authorList>
    </citation>
    <scope>NUCLEOTIDE SEQUENCE [LARGE SCALE GENOMIC DNA]</scope>
    <source>
        <strain evidence="2 3">C2</strain>
    </source>
</reference>
<gene>
    <name evidence="2" type="ORF">RhiirC2_779260</name>
</gene>
<reference evidence="2 3" key="2">
    <citation type="submission" date="2017-10" db="EMBL/GenBank/DDBJ databases">
        <title>Extensive intraspecific genome diversity in a model arbuscular mycorrhizal fungus.</title>
        <authorList>
            <person name="Chen E.C.H."/>
            <person name="Morin E."/>
            <person name="Baudet D."/>
            <person name="Noel J."/>
            <person name="Ndikumana S."/>
            <person name="Charron P."/>
            <person name="St-Onge C."/>
            <person name="Giorgi J."/>
            <person name="Grigoriev I.V."/>
            <person name="Roux C."/>
            <person name="Martin F.M."/>
            <person name="Corradi N."/>
        </authorList>
    </citation>
    <scope>NUCLEOTIDE SEQUENCE [LARGE SCALE GENOMIC DNA]</scope>
    <source>
        <strain evidence="2 3">C2</strain>
    </source>
</reference>
<dbReference type="Proteomes" id="UP000233469">
    <property type="component" value="Unassembled WGS sequence"/>
</dbReference>
<dbReference type="AlphaFoldDB" id="A0A2N1NA45"/>
<sequence>MKEKFESHCQLKKCQFILFGILDLQYTEIIDTEETHKVEVEDEAEADRELQESEKRRGRRNRRRRRRRKLL</sequence>
<evidence type="ECO:0000256" key="1">
    <source>
        <dbReference type="SAM" id="MobiDB-lite"/>
    </source>
</evidence>
<name>A0A2N1NA45_9GLOM</name>
<feature type="compositionally biased region" description="Basic residues" evidence="1">
    <location>
        <begin position="56"/>
        <end position="71"/>
    </location>
</feature>
<comment type="caution">
    <text evidence="2">The sequence shown here is derived from an EMBL/GenBank/DDBJ whole genome shotgun (WGS) entry which is preliminary data.</text>
</comment>
<evidence type="ECO:0000313" key="3">
    <source>
        <dbReference type="Proteomes" id="UP000233469"/>
    </source>
</evidence>
<feature type="region of interest" description="Disordered" evidence="1">
    <location>
        <begin position="39"/>
        <end position="71"/>
    </location>
</feature>